<keyword evidence="3" id="KW-0479">Metal-binding</keyword>
<dbReference type="SUPFAM" id="SSF52467">
    <property type="entry name" value="DHS-like NAD/FAD-binding domain"/>
    <property type="match status" value="1"/>
</dbReference>
<comment type="cofactor">
    <cofactor evidence="3">
        <name>FAD</name>
        <dbReference type="ChEBI" id="CHEBI:57692"/>
    </cofactor>
    <text evidence="3">Binds 1 FAD per subunit.</text>
</comment>
<name>A0A931GIN1_9MICC</name>
<accession>A0A931GIN1</accession>
<feature type="binding site" evidence="3">
    <location>
        <position position="433"/>
    </location>
    <ligand>
        <name>Mg(2+)</name>
        <dbReference type="ChEBI" id="CHEBI:18420"/>
    </ligand>
</feature>
<dbReference type="HAMAP" id="MF_00850">
    <property type="entry name" value="POX"/>
    <property type="match status" value="1"/>
</dbReference>
<dbReference type="AlphaFoldDB" id="A0A931GIN1"/>
<keyword evidence="3" id="KW-0274">FAD</keyword>
<dbReference type="InterPro" id="IPR029035">
    <property type="entry name" value="DHS-like_NAD/FAD-binding_dom"/>
</dbReference>
<dbReference type="GO" id="GO:0005886">
    <property type="term" value="C:plasma membrane"/>
    <property type="evidence" value="ECO:0007669"/>
    <property type="project" value="UniProtKB-SubCell"/>
</dbReference>
<dbReference type="GO" id="GO:0052737">
    <property type="term" value="F:pyruvate dehydrogenase (quinone) activity"/>
    <property type="evidence" value="ECO:0007669"/>
    <property type="project" value="UniProtKB-UniRule"/>
</dbReference>
<feature type="binding site" evidence="3">
    <location>
        <position position="460"/>
    </location>
    <ligand>
        <name>Mg(2+)</name>
        <dbReference type="ChEBI" id="CHEBI:18420"/>
    </ligand>
</feature>
<keyword evidence="3" id="KW-0446">Lipid-binding</keyword>
<dbReference type="InterPro" id="IPR047211">
    <property type="entry name" value="POXB-like"/>
</dbReference>
<dbReference type="FunFam" id="3.40.50.1220:FF:000013">
    <property type="entry name" value="Pyruvate dehydrogenase [ubiquinone]"/>
    <property type="match status" value="1"/>
</dbReference>
<feature type="binding site" evidence="3">
    <location>
        <begin position="272"/>
        <end position="276"/>
    </location>
    <ligand>
        <name>FAD</name>
        <dbReference type="ChEBI" id="CHEBI:57692"/>
    </ligand>
</feature>
<comment type="function">
    <text evidence="3">A peripheral cell membrane enzyme that catalyzes the oxidative decarboxylation of pyruvate to form acetate and CO(2). It channels electrons from the cytoplasm to the respiratory chain at the cell membrane via ubiquinone.</text>
</comment>
<sequence>MVTVAENMVATLRTNGVERVYGLPGDSLNGFTDALRKDGTIDWVQVRHEEAAAFAAAAEAEMTGDLAVCAGSCGPGNLHLINGLFDAQRSRVPVLAIAAHIPTPEIGTTYFQETHPQELFRECSVYVEYVAHPSQMPRLMEIALRAAIEQRGVAVLVIPGDVALAEAQSTRTTQISRARPVVVPSEQELDRAAELLNDGGNTTILAGAGVAGAHTELVAIAERLGAPVVHALRGKEHIEYDNPYDVGMTGLLGFSSGYRAMENADTLLMVGTDFPYPQFFPDHTRTLQIDLRGTQLGRRHPVDLGLVGDSRATLEALLPRLTERTGRKHLEDARQHYAKTRERLDDLAVPRRGKAAIHPQYLARLLDEHAAQDAVFIPDVGSPVVWASRYLSMNGRRRLIGSFAHGSMANALPQAIGAQSNEPARQVIALSGDGGLSMLFGELITLVQNQLPVKVVVFNNSSLNFVELEMKAAGFVTYGTDLENPDFSAVANALGIWGKRVDSSRKLPQAIKEFLAVDGPALLDVRTERQELSMPPNITAEQVKGFTLYALRTVMNGRGDELLDLAKTNLRQLF</sequence>
<comment type="domain">
    <text evidence="3">Has 4 domains; the Pyr domain which binds the pyrimidine moiety of the thiamine pyrophosphate cofactor, the FAD-binding domain, the PP-binding domain which binds the pyrophosphate portion of thiamine pyrophosphate and the C-terminal membrane binding region. The C-terminus is held closely against the rest of the protein and covers the active site; during activation it unfolds from the rest of the protein and forms an amphipathic helix upon membrane binding, exposing the active site.</text>
</comment>
<feature type="binding site" evidence="3">
    <location>
        <begin position="433"/>
        <end position="435"/>
    </location>
    <ligand>
        <name>thiamine diphosphate</name>
        <dbReference type="ChEBI" id="CHEBI:58937"/>
    </ligand>
</feature>
<dbReference type="GO" id="GO:0050660">
    <property type="term" value="F:flavin adenine dinucleotide binding"/>
    <property type="evidence" value="ECO:0007669"/>
    <property type="project" value="UniProtKB-UniRule"/>
</dbReference>
<dbReference type="Proteomes" id="UP000625033">
    <property type="component" value="Unassembled WGS sequence"/>
</dbReference>
<comment type="similarity">
    <text evidence="1 3 4">Belongs to the TPP enzyme family.</text>
</comment>
<evidence type="ECO:0000256" key="4">
    <source>
        <dbReference type="RuleBase" id="RU362132"/>
    </source>
</evidence>
<comment type="cofactor">
    <cofactor evidence="3">
        <name>Mg(2+)</name>
        <dbReference type="ChEBI" id="CHEBI:18420"/>
    </cofactor>
    <text evidence="3">Binds 1 Mg(2+) ion per subunit.</text>
</comment>
<evidence type="ECO:0000256" key="1">
    <source>
        <dbReference type="ARBA" id="ARBA00007812"/>
    </source>
</evidence>
<dbReference type="SUPFAM" id="SSF52518">
    <property type="entry name" value="Thiamin diphosphate-binding fold (THDP-binding)"/>
    <property type="match status" value="2"/>
</dbReference>
<feature type="binding site" evidence="3">
    <location>
        <position position="49"/>
    </location>
    <ligand>
        <name>thiamine diphosphate</name>
        <dbReference type="ChEBI" id="CHEBI:58937"/>
    </ligand>
</feature>
<dbReference type="InterPro" id="IPR012001">
    <property type="entry name" value="Thiamin_PyroP_enz_TPP-bd_dom"/>
</dbReference>
<feature type="binding site" evidence="3">
    <location>
        <position position="290"/>
    </location>
    <ligand>
        <name>FAD</name>
        <dbReference type="ChEBI" id="CHEBI:57692"/>
    </ligand>
</feature>
<dbReference type="InterPro" id="IPR012000">
    <property type="entry name" value="Thiamin_PyroP_enz_cen_dom"/>
</dbReference>
<dbReference type="GO" id="GO:0042867">
    <property type="term" value="P:pyruvate catabolic process"/>
    <property type="evidence" value="ECO:0007669"/>
    <property type="project" value="UniProtKB-UniRule"/>
</dbReference>
<dbReference type="EC" id="1.2.5.1" evidence="3"/>
<keyword evidence="3" id="KW-0460">Magnesium</keyword>
<organism evidence="8 9">
    <name type="scientific">Zhihengliuella flava</name>
    <dbReference type="NCBI Taxonomy" id="1285193"/>
    <lineage>
        <taxon>Bacteria</taxon>
        <taxon>Bacillati</taxon>
        <taxon>Actinomycetota</taxon>
        <taxon>Actinomycetes</taxon>
        <taxon>Micrococcales</taxon>
        <taxon>Micrococcaceae</taxon>
        <taxon>Zhihengliuella</taxon>
    </lineage>
</organism>
<keyword evidence="9" id="KW-1185">Reference proteome</keyword>
<dbReference type="InterPro" id="IPR000399">
    <property type="entry name" value="TPP-bd_CS"/>
</dbReference>
<evidence type="ECO:0000259" key="5">
    <source>
        <dbReference type="Pfam" id="PF00205"/>
    </source>
</evidence>
<keyword evidence="3" id="KW-1003">Cell membrane</keyword>
<dbReference type="Gene3D" id="3.40.50.1220">
    <property type="entry name" value="TPP-binding domain"/>
    <property type="match status" value="1"/>
</dbReference>
<feature type="binding site" evidence="3">
    <location>
        <begin position="406"/>
        <end position="408"/>
    </location>
    <ligand>
        <name>thiamine diphosphate</name>
        <dbReference type="ChEBI" id="CHEBI:58937"/>
    </ligand>
</feature>
<evidence type="ECO:0000259" key="6">
    <source>
        <dbReference type="Pfam" id="PF02775"/>
    </source>
</evidence>
<keyword evidence="3 8" id="KW-0560">Oxidoreductase</keyword>
<dbReference type="PANTHER" id="PTHR42981:SF2">
    <property type="entry name" value="PYRUVATE DEHYDROGENASE [UBIQUINONE]"/>
    <property type="match status" value="1"/>
</dbReference>
<reference evidence="8" key="1">
    <citation type="submission" date="2020-11" db="EMBL/GenBank/DDBJ databases">
        <title>Sequencing the genomes of 1000 actinobacteria strains.</title>
        <authorList>
            <person name="Klenk H.-P."/>
        </authorList>
    </citation>
    <scope>NUCLEOTIDE SEQUENCE</scope>
    <source>
        <strain evidence="8">DSM 26152</strain>
    </source>
</reference>
<evidence type="ECO:0000313" key="9">
    <source>
        <dbReference type="Proteomes" id="UP000625033"/>
    </source>
</evidence>
<comment type="catalytic activity">
    <reaction evidence="3">
        <text>a ubiquinone + pyruvate + H2O = a ubiquinol + acetate + CO2</text>
        <dbReference type="Rhea" id="RHEA:27405"/>
        <dbReference type="Rhea" id="RHEA-COMP:9565"/>
        <dbReference type="Rhea" id="RHEA-COMP:9566"/>
        <dbReference type="ChEBI" id="CHEBI:15361"/>
        <dbReference type="ChEBI" id="CHEBI:15377"/>
        <dbReference type="ChEBI" id="CHEBI:16389"/>
        <dbReference type="ChEBI" id="CHEBI:16526"/>
        <dbReference type="ChEBI" id="CHEBI:17976"/>
        <dbReference type="ChEBI" id="CHEBI:30089"/>
        <dbReference type="EC" id="1.2.5.1"/>
    </reaction>
</comment>
<dbReference type="PROSITE" id="PS00187">
    <property type="entry name" value="TPP_ENZYMES"/>
    <property type="match status" value="1"/>
</dbReference>
<dbReference type="EMBL" id="JADOTZ010000001">
    <property type="protein sequence ID" value="MBG6084441.1"/>
    <property type="molecule type" value="Genomic_DNA"/>
</dbReference>
<dbReference type="Pfam" id="PF02776">
    <property type="entry name" value="TPP_enzyme_N"/>
    <property type="match status" value="1"/>
</dbReference>
<dbReference type="CDD" id="cd07039">
    <property type="entry name" value="TPP_PYR_POX"/>
    <property type="match status" value="1"/>
</dbReference>
<dbReference type="InterPro" id="IPR011766">
    <property type="entry name" value="TPP_enzyme_TPP-bd"/>
</dbReference>
<feature type="site" description="Moves into active site upon enzyme activation, plays a role in electron transfer" evidence="3">
    <location>
        <position position="465"/>
    </location>
</feature>
<dbReference type="GO" id="GO:0008289">
    <property type="term" value="F:lipid binding"/>
    <property type="evidence" value="ECO:0007669"/>
    <property type="project" value="UniProtKB-UniRule"/>
</dbReference>
<feature type="domain" description="Thiamine pyrophosphate enzyme TPP-binding" evidence="6">
    <location>
        <begin position="379"/>
        <end position="525"/>
    </location>
</feature>
<evidence type="ECO:0000256" key="3">
    <source>
        <dbReference type="HAMAP-Rule" id="MF_00850"/>
    </source>
</evidence>
<gene>
    <name evidence="3" type="primary">poxB</name>
    <name evidence="8" type="ORF">IW252_001208</name>
</gene>
<dbReference type="InterPro" id="IPR029061">
    <property type="entry name" value="THDP-binding"/>
</dbReference>
<feature type="binding site" evidence="3">
    <location>
        <begin position="249"/>
        <end position="252"/>
    </location>
    <ligand>
        <name>FAD</name>
        <dbReference type="ChEBI" id="CHEBI:57692"/>
    </ligand>
</feature>
<feature type="domain" description="Thiamine pyrophosphate enzyme central" evidence="5">
    <location>
        <begin position="189"/>
        <end position="317"/>
    </location>
</feature>
<feature type="binding site" evidence="3">
    <location>
        <begin position="460"/>
        <end position="466"/>
    </location>
    <ligand>
        <name>thiamine diphosphate</name>
        <dbReference type="ChEBI" id="CHEBI:58937"/>
    </ligand>
</feature>
<dbReference type="NCBIfam" id="NF006591">
    <property type="entry name" value="PRK09124.1"/>
    <property type="match status" value="1"/>
</dbReference>
<dbReference type="Pfam" id="PF02775">
    <property type="entry name" value="TPP_enzyme_C"/>
    <property type="match status" value="1"/>
</dbReference>
<dbReference type="CDD" id="cd02014">
    <property type="entry name" value="TPP_POX"/>
    <property type="match status" value="1"/>
</dbReference>
<feature type="region of interest" description="Membrane-binding domain" evidence="3">
    <location>
        <begin position="531"/>
        <end position="572"/>
    </location>
</feature>
<comment type="caution">
    <text evidence="8">The sequence shown here is derived from an EMBL/GenBank/DDBJ whole genome shotgun (WGS) entry which is preliminary data.</text>
</comment>
<evidence type="ECO:0000259" key="7">
    <source>
        <dbReference type="Pfam" id="PF02776"/>
    </source>
</evidence>
<dbReference type="PANTHER" id="PTHR42981">
    <property type="entry name" value="PYRUVATE DEHYDROGENASE [UBIQUINONE]"/>
    <property type="match status" value="1"/>
</dbReference>
<comment type="activity regulation">
    <text evidence="3">The C-terminus inhibits activity; it has to move for the enzyme to be active. Activated by lipid-binding, which occurs via the C-terminus.</text>
</comment>
<keyword evidence="3" id="KW-0285">Flavoprotein</keyword>
<dbReference type="GO" id="GO:0048039">
    <property type="term" value="F:ubiquinone binding"/>
    <property type="evidence" value="ECO:0007669"/>
    <property type="project" value="UniProtKB-UniRule"/>
</dbReference>
<dbReference type="GO" id="GO:0030976">
    <property type="term" value="F:thiamine pyrophosphate binding"/>
    <property type="evidence" value="ECO:0007669"/>
    <property type="project" value="UniProtKB-UniRule"/>
</dbReference>
<dbReference type="Gene3D" id="3.40.50.970">
    <property type="match status" value="2"/>
</dbReference>
<dbReference type="InterPro" id="IPR047212">
    <property type="entry name" value="TPP_POXB-like"/>
</dbReference>
<dbReference type="InterPro" id="IPR047210">
    <property type="entry name" value="TPP_PYR_POXB-like"/>
</dbReference>
<dbReference type="Pfam" id="PF00205">
    <property type="entry name" value="TPP_enzyme_M"/>
    <property type="match status" value="1"/>
</dbReference>
<comment type="subcellular location">
    <subcellularLocation>
        <location evidence="3">Cell membrane</location>
        <topology evidence="3">Peripheral membrane protein</topology>
        <orientation evidence="3">Cytoplasmic side</orientation>
    </subcellularLocation>
</comment>
<dbReference type="GO" id="GO:0000287">
    <property type="term" value="F:magnesium ion binding"/>
    <property type="evidence" value="ECO:0007669"/>
    <property type="project" value="UniProtKB-UniRule"/>
</dbReference>
<evidence type="ECO:0000256" key="2">
    <source>
        <dbReference type="ARBA" id="ARBA00023052"/>
    </source>
</evidence>
<comment type="cofactor">
    <cofactor evidence="3">
        <name>thiamine diphosphate</name>
        <dbReference type="ChEBI" id="CHEBI:58937"/>
    </cofactor>
    <text evidence="3">Binds 1 thiamine pyrophosphate per subunit.</text>
</comment>
<protein>
    <recommendedName>
        <fullName evidence="3">Pyruvate dehydrogenase [ubiquinone]</fullName>
        <ecNumber evidence="3">1.2.5.1</ecNumber>
    </recommendedName>
    <alternativeName>
        <fullName evidence="3">Pyruvate oxidase</fullName>
        <shortName evidence="3">POX</shortName>
    </alternativeName>
    <alternativeName>
        <fullName evidence="3">Pyruvate:ubiquinone-8 oxidoreductase</fullName>
    </alternativeName>
</protein>
<keyword evidence="3" id="KW-0547">Nucleotide-binding</keyword>
<keyword evidence="2 3" id="KW-0786">Thiamine pyrophosphate</keyword>
<feature type="domain" description="Thiamine pyrophosphate enzyme N-terminal TPP-binding" evidence="7">
    <location>
        <begin position="3"/>
        <end position="114"/>
    </location>
</feature>
<evidence type="ECO:0000313" key="8">
    <source>
        <dbReference type="EMBL" id="MBG6084441.1"/>
    </source>
</evidence>
<proteinExistence type="inferred from homology"/>
<dbReference type="InterPro" id="IPR044261">
    <property type="entry name" value="Pyruvate_dehydrogenase"/>
</dbReference>
<keyword evidence="3" id="KW-0472">Membrane</keyword>
<keyword evidence="3" id="KW-0830">Ubiquinone</keyword>
<comment type="caution">
    <text evidence="3">Lacks conserved residue(s) required for the propagation of feature annotation.</text>
</comment>
<comment type="subunit">
    <text evidence="3">Homotetramer.</text>
</comment>
<feature type="region of interest" description="FAD-binding domain" evidence="3">
    <location>
        <begin position="181"/>
        <end position="332"/>
    </location>
</feature>
<keyword evidence="3 8" id="KW-0670">Pyruvate</keyword>
<dbReference type="RefSeq" id="WP_196835748.1">
    <property type="nucleotide sequence ID" value="NZ_JADOTZ010000001.1"/>
</dbReference>